<reference evidence="3 6" key="1">
    <citation type="submission" date="2020-06" db="EMBL/GenBank/DDBJ databases">
        <title>Haloterrigena sp. nov., an extremely halophilic archaeon isolated from a saline sediment.</title>
        <authorList>
            <person name="Liu B.-B."/>
        </authorList>
    </citation>
    <scope>NUCLEOTIDE SEQUENCE</scope>
    <source>
        <strain evidence="3">SYSU A121-1</strain>
        <strain evidence="4 6">SYSU A558-1</strain>
    </source>
</reference>
<evidence type="ECO:0000313" key="5">
    <source>
        <dbReference type="Proteomes" id="UP000728647"/>
    </source>
</evidence>
<feature type="region of interest" description="Disordered" evidence="1">
    <location>
        <begin position="59"/>
        <end position="82"/>
    </location>
</feature>
<name>A0A8J8GQB3_9EURY</name>
<feature type="domain" description="DUF2249" evidence="2">
    <location>
        <begin position="12"/>
        <end position="67"/>
    </location>
</feature>
<comment type="caution">
    <text evidence="3">The sequence shown here is derived from an EMBL/GenBank/DDBJ whole genome shotgun (WGS) entry which is preliminary data.</text>
</comment>
<dbReference type="EMBL" id="JABUQZ010000001">
    <property type="protein sequence ID" value="NUC72133.1"/>
    <property type="molecule type" value="Genomic_DNA"/>
</dbReference>
<dbReference type="EMBL" id="JABURA010000001">
    <property type="protein sequence ID" value="NUB92042.1"/>
    <property type="molecule type" value="Genomic_DNA"/>
</dbReference>
<evidence type="ECO:0000259" key="2">
    <source>
        <dbReference type="Pfam" id="PF10006"/>
    </source>
</evidence>
<evidence type="ECO:0000313" key="3">
    <source>
        <dbReference type="EMBL" id="NUB92042.1"/>
    </source>
</evidence>
<dbReference type="Proteomes" id="UP000728647">
    <property type="component" value="Unassembled WGS sequence"/>
</dbReference>
<proteinExistence type="predicted"/>
<dbReference type="RefSeq" id="WP_174680081.1">
    <property type="nucleotide sequence ID" value="NZ_JABUQZ010000001.1"/>
</dbReference>
<evidence type="ECO:0000313" key="4">
    <source>
        <dbReference type="EMBL" id="NUC72133.1"/>
    </source>
</evidence>
<dbReference type="Proteomes" id="UP001016761">
    <property type="component" value="Unassembled WGS sequence"/>
</dbReference>
<dbReference type="AlphaFoldDB" id="A0A8J8GQB3"/>
<evidence type="ECO:0000256" key="1">
    <source>
        <dbReference type="SAM" id="MobiDB-lite"/>
    </source>
</evidence>
<keyword evidence="6" id="KW-1185">Reference proteome</keyword>
<dbReference type="Pfam" id="PF10006">
    <property type="entry name" value="DUF2249"/>
    <property type="match status" value="1"/>
</dbReference>
<gene>
    <name evidence="3" type="ORF">HT576_13555</name>
    <name evidence="4" type="ORF">HTZ84_07390</name>
</gene>
<protein>
    <submittedName>
        <fullName evidence="3">DUF2249 domain-containing protein</fullName>
    </submittedName>
</protein>
<dbReference type="OrthoDB" id="281801at2157"/>
<evidence type="ECO:0000313" key="6">
    <source>
        <dbReference type="Proteomes" id="UP001016761"/>
    </source>
</evidence>
<dbReference type="InterPro" id="IPR018720">
    <property type="entry name" value="DUF2249"/>
</dbReference>
<sequence length="94" mass="10483">MATDSTASETILDVREIDGPPFDDIVAALEELPADGRLHLIAPFEPKPLYEVLETRGFEREVERNGTSEGASGDAASRETERRDDVWHVFIERA</sequence>
<organism evidence="3 5">
    <name type="scientific">Haloterrigena gelatinilytica</name>
    <dbReference type="NCBI Taxonomy" id="2741724"/>
    <lineage>
        <taxon>Archaea</taxon>
        <taxon>Methanobacteriati</taxon>
        <taxon>Methanobacteriota</taxon>
        <taxon>Stenosarchaea group</taxon>
        <taxon>Halobacteria</taxon>
        <taxon>Halobacteriales</taxon>
        <taxon>Natrialbaceae</taxon>
        <taxon>Haloterrigena</taxon>
    </lineage>
</organism>
<accession>A0A8J8GQB3</accession>